<dbReference type="RefSeq" id="WP_067378388.1">
    <property type="nucleotide sequence ID" value="NZ_CP015839.1"/>
</dbReference>
<keyword evidence="4" id="KW-0804">Transcription</keyword>
<dbReference type="CDD" id="cd05466">
    <property type="entry name" value="PBP2_LTTR_substrate"/>
    <property type="match status" value="1"/>
</dbReference>
<gene>
    <name evidence="6" type="ORF">A8C75_03905</name>
</gene>
<evidence type="ECO:0000259" key="5">
    <source>
        <dbReference type="PROSITE" id="PS50931"/>
    </source>
</evidence>
<dbReference type="Pfam" id="PF03466">
    <property type="entry name" value="LysR_substrate"/>
    <property type="match status" value="1"/>
</dbReference>
<dbReference type="FunFam" id="1.10.10.10:FF:000001">
    <property type="entry name" value="LysR family transcriptional regulator"/>
    <property type="match status" value="1"/>
</dbReference>
<dbReference type="InterPro" id="IPR000847">
    <property type="entry name" value="LysR_HTH_N"/>
</dbReference>
<keyword evidence="2" id="KW-0805">Transcription regulation</keyword>
<organism evidence="6 7">
    <name type="scientific">Marinobacterium aestuarii</name>
    <dbReference type="NCBI Taxonomy" id="1821621"/>
    <lineage>
        <taxon>Bacteria</taxon>
        <taxon>Pseudomonadati</taxon>
        <taxon>Pseudomonadota</taxon>
        <taxon>Gammaproteobacteria</taxon>
        <taxon>Oceanospirillales</taxon>
        <taxon>Oceanospirillaceae</taxon>
        <taxon>Marinobacterium</taxon>
    </lineage>
</organism>
<dbReference type="OrthoDB" id="8850588at2"/>
<dbReference type="InterPro" id="IPR036390">
    <property type="entry name" value="WH_DNA-bd_sf"/>
</dbReference>
<dbReference type="InterPro" id="IPR050950">
    <property type="entry name" value="HTH-type_LysR_regulators"/>
</dbReference>
<dbReference type="GO" id="GO:0005829">
    <property type="term" value="C:cytosol"/>
    <property type="evidence" value="ECO:0007669"/>
    <property type="project" value="TreeGrafter"/>
</dbReference>
<dbReference type="InterPro" id="IPR036388">
    <property type="entry name" value="WH-like_DNA-bd_sf"/>
</dbReference>
<sequence length="302" mass="34047">MKTHHLRAFLAVHEAGSLQAAARQLHITQPALSKAIKELENQYGVSLFNRSAHGITLTPYGQRLLGYARLMQETARRAQQDLESMQGALNSEVTIGITPVSSLLKPLVGSLNEFQRRHPAAKLRILEMRPAQLLEQLRQGGIDFAITSQVPVMESALEWQPICRIPNVVVVRKDHPLRKTRSLRALQQTGWITLDPPQDQSTYYYQLFAVNGVPLPTSVRECTSMTLARMLLQSTDLAALYSLEALEFDHIKAELSIVPLVENIPDSLISMVTPKRDIMTQAATELFRILLEDMRKRYPEFS</sequence>
<reference evidence="7" key="1">
    <citation type="submission" date="2016-05" db="EMBL/GenBank/DDBJ databases">
        <authorList>
            <person name="Baek K."/>
            <person name="Yang S.-J."/>
        </authorList>
    </citation>
    <scope>NUCLEOTIDE SEQUENCE [LARGE SCALE GENOMIC DNA]</scope>
    <source>
        <strain evidence="7">ST58-10</strain>
    </source>
</reference>
<dbReference type="PANTHER" id="PTHR30419">
    <property type="entry name" value="HTH-TYPE TRANSCRIPTIONAL REGULATOR YBHD"/>
    <property type="match status" value="1"/>
</dbReference>
<dbReference type="PANTHER" id="PTHR30419:SF8">
    <property type="entry name" value="NITROGEN ASSIMILATION TRANSCRIPTIONAL ACTIVATOR-RELATED"/>
    <property type="match status" value="1"/>
</dbReference>
<dbReference type="EMBL" id="CP015839">
    <property type="protein sequence ID" value="ANG61702.1"/>
    <property type="molecule type" value="Genomic_DNA"/>
</dbReference>
<protein>
    <submittedName>
        <fullName evidence="6">LysR family transcriptional regulator</fullName>
    </submittedName>
</protein>
<dbReference type="Gene3D" id="1.10.10.10">
    <property type="entry name" value="Winged helix-like DNA-binding domain superfamily/Winged helix DNA-binding domain"/>
    <property type="match status" value="1"/>
</dbReference>
<evidence type="ECO:0000313" key="7">
    <source>
        <dbReference type="Proteomes" id="UP000078070"/>
    </source>
</evidence>
<feature type="domain" description="HTH lysR-type" evidence="5">
    <location>
        <begin position="1"/>
        <end position="58"/>
    </location>
</feature>
<dbReference type="PRINTS" id="PR00039">
    <property type="entry name" value="HTHLYSR"/>
</dbReference>
<comment type="similarity">
    <text evidence="1">Belongs to the LysR transcriptional regulatory family.</text>
</comment>
<keyword evidence="3" id="KW-0238">DNA-binding</keyword>
<dbReference type="GO" id="GO:0003677">
    <property type="term" value="F:DNA binding"/>
    <property type="evidence" value="ECO:0007669"/>
    <property type="project" value="UniProtKB-KW"/>
</dbReference>
<evidence type="ECO:0000256" key="4">
    <source>
        <dbReference type="ARBA" id="ARBA00023163"/>
    </source>
</evidence>
<dbReference type="PROSITE" id="PS50931">
    <property type="entry name" value="HTH_LYSR"/>
    <property type="match status" value="1"/>
</dbReference>
<proteinExistence type="inferred from homology"/>
<dbReference type="KEGG" id="mars:A8C75_03905"/>
<dbReference type="InterPro" id="IPR005119">
    <property type="entry name" value="LysR_subst-bd"/>
</dbReference>
<dbReference type="Proteomes" id="UP000078070">
    <property type="component" value="Chromosome"/>
</dbReference>
<evidence type="ECO:0000256" key="2">
    <source>
        <dbReference type="ARBA" id="ARBA00023015"/>
    </source>
</evidence>
<evidence type="ECO:0000256" key="1">
    <source>
        <dbReference type="ARBA" id="ARBA00009437"/>
    </source>
</evidence>
<dbReference type="STRING" id="1821621.A8C75_03905"/>
<dbReference type="SUPFAM" id="SSF53850">
    <property type="entry name" value="Periplasmic binding protein-like II"/>
    <property type="match status" value="1"/>
</dbReference>
<dbReference type="Gene3D" id="3.40.190.290">
    <property type="match status" value="1"/>
</dbReference>
<accession>A0A1A9EV80</accession>
<dbReference type="AlphaFoldDB" id="A0A1A9EV80"/>
<dbReference type="Pfam" id="PF00126">
    <property type="entry name" value="HTH_1"/>
    <property type="match status" value="1"/>
</dbReference>
<reference evidence="6 7" key="2">
    <citation type="journal article" date="2018" name="Int. J. Syst. Evol. Microbiol.">
        <title>Marinobacterium aestuarii sp. nov., a benzene-degrading marine bacterium isolated from estuary sediment.</title>
        <authorList>
            <person name="Bae S.S."/>
            <person name="Jung J."/>
            <person name="Chung D."/>
            <person name="Baek K."/>
        </authorList>
    </citation>
    <scope>NUCLEOTIDE SEQUENCE [LARGE SCALE GENOMIC DNA]</scope>
    <source>
        <strain evidence="6 7">ST58-10</strain>
    </source>
</reference>
<name>A0A1A9EV80_9GAMM</name>
<evidence type="ECO:0000256" key="3">
    <source>
        <dbReference type="ARBA" id="ARBA00023125"/>
    </source>
</evidence>
<keyword evidence="7" id="KW-1185">Reference proteome</keyword>
<dbReference type="GO" id="GO:0003700">
    <property type="term" value="F:DNA-binding transcription factor activity"/>
    <property type="evidence" value="ECO:0007669"/>
    <property type="project" value="InterPro"/>
</dbReference>
<evidence type="ECO:0000313" key="6">
    <source>
        <dbReference type="EMBL" id="ANG61702.1"/>
    </source>
</evidence>
<dbReference type="SUPFAM" id="SSF46785">
    <property type="entry name" value="Winged helix' DNA-binding domain"/>
    <property type="match status" value="1"/>
</dbReference>